<dbReference type="AlphaFoldDB" id="A0AAW0M9Q4"/>
<feature type="transmembrane region" description="Helical" evidence="1">
    <location>
        <begin position="81"/>
        <end position="99"/>
    </location>
</feature>
<evidence type="ECO:0000256" key="1">
    <source>
        <dbReference type="SAM" id="Phobius"/>
    </source>
</evidence>
<proteinExistence type="predicted"/>
<keyword evidence="1" id="KW-0812">Transmembrane</keyword>
<protein>
    <submittedName>
        <fullName evidence="2">Uncharacterized protein</fullName>
    </submittedName>
</protein>
<dbReference type="Proteomes" id="UP000237347">
    <property type="component" value="Unassembled WGS sequence"/>
</dbReference>
<evidence type="ECO:0000313" key="2">
    <source>
        <dbReference type="EMBL" id="KAK7859859.1"/>
    </source>
</evidence>
<keyword evidence="1" id="KW-0472">Membrane</keyword>
<sequence>MGFDLKTEKFTIPTKSSSAFDYSYCSLRAWLNSLEAVVVYYKIQKTFSLFRYRFEKICFFRSIQELVDAIRSNQNVPRTKSSIPSLLIIVMHILIVVMLSK</sequence>
<keyword evidence="3" id="KW-1185">Reference proteome</keyword>
<reference evidence="2 3" key="1">
    <citation type="journal article" date="2018" name="Sci. Data">
        <title>The draft genome sequence of cork oak.</title>
        <authorList>
            <person name="Ramos A.M."/>
            <person name="Usie A."/>
            <person name="Barbosa P."/>
            <person name="Barros P.M."/>
            <person name="Capote T."/>
            <person name="Chaves I."/>
            <person name="Simoes F."/>
            <person name="Abreu I."/>
            <person name="Carrasquinho I."/>
            <person name="Faro C."/>
            <person name="Guimaraes J.B."/>
            <person name="Mendonca D."/>
            <person name="Nobrega F."/>
            <person name="Rodrigues L."/>
            <person name="Saibo N.J.M."/>
            <person name="Varela M.C."/>
            <person name="Egas C."/>
            <person name="Matos J."/>
            <person name="Miguel C.M."/>
            <person name="Oliveira M.M."/>
            <person name="Ricardo C.P."/>
            <person name="Goncalves S."/>
        </authorList>
    </citation>
    <scope>NUCLEOTIDE SEQUENCE [LARGE SCALE GENOMIC DNA]</scope>
    <source>
        <strain evidence="3">cv. HL8</strain>
    </source>
</reference>
<accession>A0AAW0M9Q4</accession>
<comment type="caution">
    <text evidence="2">The sequence shown here is derived from an EMBL/GenBank/DDBJ whole genome shotgun (WGS) entry which is preliminary data.</text>
</comment>
<evidence type="ECO:0000313" key="3">
    <source>
        <dbReference type="Proteomes" id="UP000237347"/>
    </source>
</evidence>
<name>A0AAW0M9Q4_QUESU</name>
<keyword evidence="1" id="KW-1133">Transmembrane helix</keyword>
<organism evidence="2 3">
    <name type="scientific">Quercus suber</name>
    <name type="common">Cork oak</name>
    <dbReference type="NCBI Taxonomy" id="58331"/>
    <lineage>
        <taxon>Eukaryota</taxon>
        <taxon>Viridiplantae</taxon>
        <taxon>Streptophyta</taxon>
        <taxon>Embryophyta</taxon>
        <taxon>Tracheophyta</taxon>
        <taxon>Spermatophyta</taxon>
        <taxon>Magnoliopsida</taxon>
        <taxon>eudicotyledons</taxon>
        <taxon>Gunneridae</taxon>
        <taxon>Pentapetalae</taxon>
        <taxon>rosids</taxon>
        <taxon>fabids</taxon>
        <taxon>Fagales</taxon>
        <taxon>Fagaceae</taxon>
        <taxon>Quercus</taxon>
    </lineage>
</organism>
<gene>
    <name evidence="2" type="ORF">CFP56_002097</name>
</gene>
<dbReference type="EMBL" id="PKMF04000010">
    <property type="protein sequence ID" value="KAK7859859.1"/>
    <property type="molecule type" value="Genomic_DNA"/>
</dbReference>